<sequence length="55" mass="6395">MAAEEYPDFVQTTGYGVDHLGLCGINCYHNFWDFIHGISVMLYTDDQLNRMNKHI</sequence>
<dbReference type="InterPro" id="IPR009319">
    <property type="entry name" value="Phage_A118_VSP1"/>
</dbReference>
<dbReference type="Pfam" id="PF06152">
    <property type="entry name" value="Phage_min_cap2"/>
    <property type="match status" value="1"/>
</dbReference>
<accession>A0A414DE41</accession>
<dbReference type="RefSeq" id="WP_118008704.1">
    <property type="nucleotide sequence ID" value="NZ_QSBA01000002.1"/>
</dbReference>
<reference evidence="1 2" key="1">
    <citation type="submission" date="2018-08" db="EMBL/GenBank/DDBJ databases">
        <title>A genome reference for cultivated species of the human gut microbiota.</title>
        <authorList>
            <person name="Zou Y."/>
            <person name="Xue W."/>
            <person name="Luo G."/>
        </authorList>
    </citation>
    <scope>NUCLEOTIDE SEQUENCE [LARGE SCALE GENOMIC DNA]</scope>
    <source>
        <strain evidence="1 2">AM32-2AC</strain>
    </source>
</reference>
<protein>
    <submittedName>
        <fullName evidence="1">Uncharacterized protein</fullName>
    </submittedName>
</protein>
<evidence type="ECO:0000313" key="2">
    <source>
        <dbReference type="Proteomes" id="UP000284794"/>
    </source>
</evidence>
<dbReference type="GO" id="GO:0005198">
    <property type="term" value="F:structural molecule activity"/>
    <property type="evidence" value="ECO:0007669"/>
    <property type="project" value="InterPro"/>
</dbReference>
<evidence type="ECO:0000313" key="1">
    <source>
        <dbReference type="EMBL" id="RHD08908.1"/>
    </source>
</evidence>
<gene>
    <name evidence="1" type="ORF">DW811_06745</name>
</gene>
<dbReference type="Proteomes" id="UP000284794">
    <property type="component" value="Unassembled WGS sequence"/>
</dbReference>
<dbReference type="AlphaFoldDB" id="A0A414DE41"/>
<comment type="caution">
    <text evidence="1">The sequence shown here is derived from an EMBL/GenBank/DDBJ whole genome shotgun (WGS) entry which is preliminary data.</text>
</comment>
<proteinExistence type="predicted"/>
<dbReference type="EMBL" id="QSIS01000007">
    <property type="protein sequence ID" value="RHD08908.1"/>
    <property type="molecule type" value="Genomic_DNA"/>
</dbReference>
<organism evidence="1 2">
    <name type="scientific">Lachnospira eligens</name>
    <dbReference type="NCBI Taxonomy" id="39485"/>
    <lineage>
        <taxon>Bacteria</taxon>
        <taxon>Bacillati</taxon>
        <taxon>Bacillota</taxon>
        <taxon>Clostridia</taxon>
        <taxon>Lachnospirales</taxon>
        <taxon>Lachnospiraceae</taxon>
        <taxon>Lachnospira</taxon>
    </lineage>
</organism>
<name>A0A414DE41_9FIRM</name>